<protein>
    <recommendedName>
        <fullName evidence="14">Nickel import system ATP-binding protein NikD</fullName>
        <ecNumber evidence="13">7.2.2.11</ecNumber>
    </recommendedName>
</protein>
<keyword evidence="18" id="KW-1185">Reference proteome</keyword>
<evidence type="ECO:0000256" key="1">
    <source>
        <dbReference type="ARBA" id="ARBA00004202"/>
    </source>
</evidence>
<dbReference type="EC" id="7.2.2.11" evidence="13"/>
<evidence type="ECO:0000256" key="11">
    <source>
        <dbReference type="ARBA" id="ARBA00023136"/>
    </source>
</evidence>
<keyword evidence="4" id="KW-1003">Cell membrane</keyword>
<dbReference type="GO" id="GO:0015413">
    <property type="term" value="F:ABC-type nickel transporter activity"/>
    <property type="evidence" value="ECO:0007669"/>
    <property type="project" value="UniProtKB-EC"/>
</dbReference>
<dbReference type="NCBIfam" id="TIGR01727">
    <property type="entry name" value="oligo_HPY"/>
    <property type="match status" value="1"/>
</dbReference>
<sequence length="308" mass="33675">MAILEVRGLELTLTRSMRGFRRQEVKVLDGLDLQVEAAGITAVVGASGSGKSLLAHAVLGILPEEAKLEGELLYKGEPLTLQRQEELRGREIVLVPQSVSYLNPTMRVGRQVRGVHLDKEKQRVKQRQAFARYGLSQETERLYPFELSGGMARRVLLAAATISEAQLIIADEPTPGLPQEGVQEALNHLRELADEGSGVLLITHDIAAALTVADRIVVFYAGTSVEAARASDFAGGGEALRHPYSRALWQALPQNGFQTLPGVQPLPHERPQGCHFAPRCPMATEECAAARPNRRELRGGWVRCFHAT</sequence>
<name>A0A916QH58_9BACL</name>
<evidence type="ECO:0000256" key="4">
    <source>
        <dbReference type="ARBA" id="ARBA00022475"/>
    </source>
</evidence>
<evidence type="ECO:0000256" key="10">
    <source>
        <dbReference type="ARBA" id="ARBA00023112"/>
    </source>
</evidence>
<comment type="subunit">
    <text evidence="12">The complex is composed of two ATP-binding proteins (NikD and NikE), two transmembrane proteins (NikB and NikC) and a solute-binding protein (NikA).</text>
</comment>
<evidence type="ECO:0000313" key="17">
    <source>
        <dbReference type="EMBL" id="GFR38913.1"/>
    </source>
</evidence>
<dbReference type="InterPro" id="IPR003439">
    <property type="entry name" value="ABC_transporter-like_ATP-bd"/>
</dbReference>
<evidence type="ECO:0000256" key="2">
    <source>
        <dbReference type="ARBA" id="ARBA00005417"/>
    </source>
</evidence>
<comment type="similarity">
    <text evidence="2">Belongs to the ABC transporter superfamily.</text>
</comment>
<accession>A0A916QH58</accession>
<evidence type="ECO:0000313" key="18">
    <source>
        <dbReference type="Proteomes" id="UP000654993"/>
    </source>
</evidence>
<dbReference type="InterPro" id="IPR017871">
    <property type="entry name" value="ABC_transporter-like_CS"/>
</dbReference>
<dbReference type="AlphaFoldDB" id="A0A916QH58"/>
<dbReference type="PROSITE" id="PS00211">
    <property type="entry name" value="ABC_TRANSPORTER_1"/>
    <property type="match status" value="1"/>
</dbReference>
<dbReference type="SMART" id="SM00382">
    <property type="entry name" value="AAA"/>
    <property type="match status" value="1"/>
</dbReference>
<reference evidence="17" key="1">
    <citation type="submission" date="2020-08" db="EMBL/GenBank/DDBJ databases">
        <authorList>
            <person name="Uke A."/>
            <person name="Chhe C."/>
            <person name="Baramee S."/>
            <person name="Kosugi A."/>
        </authorList>
    </citation>
    <scope>NUCLEOTIDE SEQUENCE</scope>
    <source>
        <strain evidence="17">DA-C8</strain>
    </source>
</reference>
<dbReference type="InterPro" id="IPR013563">
    <property type="entry name" value="Oligopep_ABC_C"/>
</dbReference>
<evidence type="ECO:0000256" key="15">
    <source>
        <dbReference type="ARBA" id="ARBA00048610"/>
    </source>
</evidence>
<gene>
    <name evidence="17" type="ORF">PRECH8_22090</name>
</gene>
<evidence type="ECO:0000256" key="3">
    <source>
        <dbReference type="ARBA" id="ARBA00022448"/>
    </source>
</evidence>
<dbReference type="Pfam" id="PF08352">
    <property type="entry name" value="oligo_HPY"/>
    <property type="match status" value="1"/>
</dbReference>
<evidence type="ECO:0000256" key="5">
    <source>
        <dbReference type="ARBA" id="ARBA00022596"/>
    </source>
</evidence>
<dbReference type="PROSITE" id="PS50893">
    <property type="entry name" value="ABC_TRANSPORTER_2"/>
    <property type="match status" value="1"/>
</dbReference>
<dbReference type="EMBL" id="BMAQ01000030">
    <property type="protein sequence ID" value="GFR38913.1"/>
    <property type="molecule type" value="Genomic_DNA"/>
</dbReference>
<dbReference type="PANTHER" id="PTHR43297">
    <property type="entry name" value="OLIGOPEPTIDE TRANSPORT ATP-BINDING PROTEIN APPD"/>
    <property type="match status" value="1"/>
</dbReference>
<proteinExistence type="inferred from homology"/>
<dbReference type="Pfam" id="PF00005">
    <property type="entry name" value="ABC_tran"/>
    <property type="match status" value="1"/>
</dbReference>
<keyword evidence="5" id="KW-0533">Nickel</keyword>
<dbReference type="Gene3D" id="3.40.50.300">
    <property type="entry name" value="P-loop containing nucleotide triphosphate hydrolases"/>
    <property type="match status" value="1"/>
</dbReference>
<evidence type="ECO:0000256" key="12">
    <source>
        <dbReference type="ARBA" id="ARBA00038669"/>
    </source>
</evidence>
<evidence type="ECO:0000256" key="8">
    <source>
        <dbReference type="ARBA" id="ARBA00022967"/>
    </source>
</evidence>
<dbReference type="Proteomes" id="UP000654993">
    <property type="component" value="Unassembled WGS sequence"/>
</dbReference>
<evidence type="ECO:0000256" key="6">
    <source>
        <dbReference type="ARBA" id="ARBA00022741"/>
    </source>
</evidence>
<keyword evidence="7 17" id="KW-0067">ATP-binding</keyword>
<dbReference type="InterPro" id="IPR050388">
    <property type="entry name" value="ABC_Ni/Peptide_Import"/>
</dbReference>
<dbReference type="GO" id="GO:0015833">
    <property type="term" value="P:peptide transport"/>
    <property type="evidence" value="ECO:0007669"/>
    <property type="project" value="InterPro"/>
</dbReference>
<dbReference type="InterPro" id="IPR027417">
    <property type="entry name" value="P-loop_NTPase"/>
</dbReference>
<dbReference type="PANTHER" id="PTHR43297:SF13">
    <property type="entry name" value="NICKEL ABC TRANSPORTER, ATP-BINDING PROTEIN"/>
    <property type="match status" value="1"/>
</dbReference>
<keyword evidence="3" id="KW-0813">Transport</keyword>
<dbReference type="GO" id="GO:0005886">
    <property type="term" value="C:plasma membrane"/>
    <property type="evidence" value="ECO:0007669"/>
    <property type="project" value="UniProtKB-SubCell"/>
</dbReference>
<dbReference type="GO" id="GO:0005524">
    <property type="term" value="F:ATP binding"/>
    <property type="evidence" value="ECO:0007669"/>
    <property type="project" value="UniProtKB-KW"/>
</dbReference>
<evidence type="ECO:0000256" key="14">
    <source>
        <dbReference type="ARBA" id="ARBA00044143"/>
    </source>
</evidence>
<comment type="caution">
    <text evidence="17">The sequence shown here is derived from an EMBL/GenBank/DDBJ whole genome shotgun (WGS) entry which is preliminary data.</text>
</comment>
<evidence type="ECO:0000259" key="16">
    <source>
        <dbReference type="PROSITE" id="PS50893"/>
    </source>
</evidence>
<keyword evidence="9" id="KW-0406">Ion transport</keyword>
<dbReference type="SUPFAM" id="SSF52540">
    <property type="entry name" value="P-loop containing nucleoside triphosphate hydrolases"/>
    <property type="match status" value="1"/>
</dbReference>
<reference evidence="17" key="2">
    <citation type="journal article" date="2021" name="Data Brief">
        <title>Draft genome sequence data of the facultative, thermophilic, xylanolytic bacterium Paenibacillus sp. strain DA-C8.</title>
        <authorList>
            <person name="Chhe C."/>
            <person name="Uke A."/>
            <person name="Baramee S."/>
            <person name="Ungkulpasvich U."/>
            <person name="Tachaapaikoon C."/>
            <person name="Pason P."/>
            <person name="Waeonukul R."/>
            <person name="Ratanakhanokchai K."/>
            <person name="Kosugi A."/>
        </authorList>
    </citation>
    <scope>NUCLEOTIDE SEQUENCE</scope>
    <source>
        <strain evidence="17">DA-C8</strain>
    </source>
</reference>
<keyword evidence="10" id="KW-0921">Nickel transport</keyword>
<evidence type="ECO:0000256" key="9">
    <source>
        <dbReference type="ARBA" id="ARBA00023065"/>
    </source>
</evidence>
<comment type="catalytic activity">
    <reaction evidence="15">
        <text>Ni(2+)(out) + ATP + H2O = Ni(2+)(in) + ADP + phosphate + H(+)</text>
        <dbReference type="Rhea" id="RHEA:15557"/>
        <dbReference type="ChEBI" id="CHEBI:15377"/>
        <dbReference type="ChEBI" id="CHEBI:15378"/>
        <dbReference type="ChEBI" id="CHEBI:30616"/>
        <dbReference type="ChEBI" id="CHEBI:43474"/>
        <dbReference type="ChEBI" id="CHEBI:49786"/>
        <dbReference type="ChEBI" id="CHEBI:456216"/>
        <dbReference type="EC" id="7.2.2.11"/>
    </reaction>
    <physiologicalReaction direction="left-to-right" evidence="15">
        <dbReference type="Rhea" id="RHEA:15558"/>
    </physiologicalReaction>
</comment>
<dbReference type="RefSeq" id="WP_200967127.1">
    <property type="nucleotide sequence ID" value="NZ_BMAQ01000030.1"/>
</dbReference>
<dbReference type="GO" id="GO:0016887">
    <property type="term" value="F:ATP hydrolysis activity"/>
    <property type="evidence" value="ECO:0007669"/>
    <property type="project" value="InterPro"/>
</dbReference>
<keyword evidence="6" id="KW-0547">Nucleotide-binding</keyword>
<keyword evidence="11" id="KW-0472">Membrane</keyword>
<evidence type="ECO:0000256" key="7">
    <source>
        <dbReference type="ARBA" id="ARBA00022840"/>
    </source>
</evidence>
<feature type="domain" description="ABC transporter" evidence="16">
    <location>
        <begin position="6"/>
        <end position="246"/>
    </location>
</feature>
<organism evidence="17 18">
    <name type="scientific">Insulibacter thermoxylanivorax</name>
    <dbReference type="NCBI Taxonomy" id="2749268"/>
    <lineage>
        <taxon>Bacteria</taxon>
        <taxon>Bacillati</taxon>
        <taxon>Bacillota</taxon>
        <taxon>Bacilli</taxon>
        <taxon>Bacillales</taxon>
        <taxon>Paenibacillaceae</taxon>
        <taxon>Insulibacter</taxon>
    </lineage>
</organism>
<dbReference type="InterPro" id="IPR003593">
    <property type="entry name" value="AAA+_ATPase"/>
</dbReference>
<evidence type="ECO:0000256" key="13">
    <source>
        <dbReference type="ARBA" id="ARBA00039098"/>
    </source>
</evidence>
<comment type="subcellular location">
    <subcellularLocation>
        <location evidence="1">Cell membrane</location>
        <topology evidence="1">Peripheral membrane protein</topology>
    </subcellularLocation>
</comment>
<keyword evidence="8" id="KW-1278">Translocase</keyword>